<comment type="caution">
    <text evidence="1">The sequence shown here is derived from an EMBL/GenBank/DDBJ whole genome shotgun (WGS) entry which is preliminary data.</text>
</comment>
<organism evidence="1 2">
    <name type="scientific">Streptomyces himalayensis subsp. himalayensis</name>
    <dbReference type="NCBI Taxonomy" id="2756131"/>
    <lineage>
        <taxon>Bacteria</taxon>
        <taxon>Bacillati</taxon>
        <taxon>Actinomycetota</taxon>
        <taxon>Actinomycetes</taxon>
        <taxon>Kitasatosporales</taxon>
        <taxon>Streptomycetaceae</taxon>
        <taxon>Streptomyces</taxon>
        <taxon>Streptomyces himalayensis</taxon>
    </lineage>
</organism>
<dbReference type="AlphaFoldDB" id="A0A7W0DRV1"/>
<gene>
    <name evidence="1" type="ORF">H1D24_30610</name>
</gene>
<name>A0A7W0DRV1_9ACTN</name>
<sequence>MDRRCPAAHPDDPTPCVGPHDAVTVLDRSNAGATGCEHHAARLLASLTGGRVFSNPEHYGAATRVHKAACDLRPFAWYEDAPRIEPSQLSHAENRARHGR</sequence>
<evidence type="ECO:0000313" key="1">
    <source>
        <dbReference type="EMBL" id="MBA2950041.1"/>
    </source>
</evidence>
<reference evidence="1 2" key="1">
    <citation type="submission" date="2020-07" db="EMBL/GenBank/DDBJ databases">
        <title>Streptomyces isolated from Indian soil.</title>
        <authorList>
            <person name="Mandal S."/>
            <person name="Maiti P.K."/>
        </authorList>
    </citation>
    <scope>NUCLEOTIDE SEQUENCE [LARGE SCALE GENOMIC DNA]</scope>
    <source>
        <strain evidence="1 2">PSKA28</strain>
    </source>
</reference>
<accession>A0A7W0DRV1</accession>
<evidence type="ECO:0000313" key="2">
    <source>
        <dbReference type="Proteomes" id="UP000545761"/>
    </source>
</evidence>
<dbReference type="RefSeq" id="WP_181660976.1">
    <property type="nucleotide sequence ID" value="NZ_JACEHE010000024.1"/>
</dbReference>
<proteinExistence type="predicted"/>
<dbReference type="Proteomes" id="UP000545761">
    <property type="component" value="Unassembled WGS sequence"/>
</dbReference>
<protein>
    <submittedName>
        <fullName evidence="1">Uncharacterized protein</fullName>
    </submittedName>
</protein>
<dbReference type="EMBL" id="JACEHE010000024">
    <property type="protein sequence ID" value="MBA2950041.1"/>
    <property type="molecule type" value="Genomic_DNA"/>
</dbReference>